<keyword evidence="1" id="KW-0812">Transmembrane</keyword>
<protein>
    <submittedName>
        <fullName evidence="2">Uncharacterized protein</fullName>
    </submittedName>
</protein>
<reference evidence="2" key="1">
    <citation type="submission" date="2021-02" db="EMBL/GenBank/DDBJ databases">
        <title>Infant gut strain persistence is associated with maternal origin, phylogeny, and functional potential including surface adhesion and iron acquisition.</title>
        <authorList>
            <person name="Lou Y.C."/>
        </authorList>
    </citation>
    <scope>NUCLEOTIDE SEQUENCE</scope>
    <source>
        <strain evidence="2">L3_060_052G1_dasL3_060_052G1_concoct_1</strain>
    </source>
</reference>
<feature type="transmembrane region" description="Helical" evidence="1">
    <location>
        <begin position="31"/>
        <end position="51"/>
    </location>
</feature>
<gene>
    <name evidence="2" type="ORF">KH327_05940</name>
</gene>
<organism evidence="2 3">
    <name type="scientific">Peptoniphilus harei</name>
    <dbReference type="NCBI Taxonomy" id="54005"/>
    <lineage>
        <taxon>Bacteria</taxon>
        <taxon>Bacillati</taxon>
        <taxon>Bacillota</taxon>
        <taxon>Tissierellia</taxon>
        <taxon>Tissierellales</taxon>
        <taxon>Peptoniphilaceae</taxon>
        <taxon>Peptoniphilus</taxon>
    </lineage>
</organism>
<evidence type="ECO:0000256" key="1">
    <source>
        <dbReference type="SAM" id="Phobius"/>
    </source>
</evidence>
<dbReference type="RefSeq" id="WP_164753373.1">
    <property type="nucleotide sequence ID" value="NZ_CP066287.1"/>
</dbReference>
<name>A0A943SRT6_9FIRM</name>
<accession>A0A943SRT6</accession>
<sequence length="56" mass="6392">MKNKKFLGILISTLLGLGLVTYTKDPFLSIFIYICLVAVYKLIRALVFLQINLRDS</sequence>
<dbReference type="EMBL" id="JAGZZP010000009">
    <property type="protein sequence ID" value="MBS6535354.1"/>
    <property type="molecule type" value="Genomic_DNA"/>
</dbReference>
<evidence type="ECO:0000313" key="2">
    <source>
        <dbReference type="EMBL" id="MBS6535354.1"/>
    </source>
</evidence>
<keyword evidence="1" id="KW-1133">Transmembrane helix</keyword>
<proteinExistence type="predicted"/>
<comment type="caution">
    <text evidence="2">The sequence shown here is derived from an EMBL/GenBank/DDBJ whole genome shotgun (WGS) entry which is preliminary data.</text>
</comment>
<keyword evidence="1" id="KW-0472">Membrane</keyword>
<dbReference type="AlphaFoldDB" id="A0A943SRT6"/>
<dbReference type="Proteomes" id="UP000748991">
    <property type="component" value="Unassembled WGS sequence"/>
</dbReference>
<evidence type="ECO:0000313" key="3">
    <source>
        <dbReference type="Proteomes" id="UP000748991"/>
    </source>
</evidence>